<dbReference type="GO" id="GO:0006281">
    <property type="term" value="P:DNA repair"/>
    <property type="evidence" value="ECO:0007669"/>
    <property type="project" value="UniProtKB-ARBA"/>
</dbReference>
<dbReference type="Pfam" id="PF12254">
    <property type="entry name" value="DNA_pol_alpha_N"/>
    <property type="match status" value="1"/>
</dbReference>
<keyword evidence="5 12" id="KW-0235">DNA replication</keyword>
<evidence type="ECO:0000256" key="9">
    <source>
        <dbReference type="ARBA" id="ARBA00022932"/>
    </source>
</evidence>
<dbReference type="InterPro" id="IPR006172">
    <property type="entry name" value="DNA-dir_DNA_pol_B"/>
</dbReference>
<dbReference type="InterPro" id="IPR023211">
    <property type="entry name" value="DNA_pol_palm_dom_sf"/>
</dbReference>
<name>A0A4Y7TFT5_COPMI</name>
<organism evidence="18 19">
    <name type="scientific">Coprinellus micaceus</name>
    <name type="common">Glistening ink-cap mushroom</name>
    <name type="synonym">Coprinus micaceus</name>
    <dbReference type="NCBI Taxonomy" id="71717"/>
    <lineage>
        <taxon>Eukaryota</taxon>
        <taxon>Fungi</taxon>
        <taxon>Dikarya</taxon>
        <taxon>Basidiomycota</taxon>
        <taxon>Agaricomycotina</taxon>
        <taxon>Agaricomycetes</taxon>
        <taxon>Agaricomycetidae</taxon>
        <taxon>Agaricales</taxon>
        <taxon>Agaricineae</taxon>
        <taxon>Psathyrellaceae</taxon>
        <taxon>Coprinellus</taxon>
    </lineage>
</organism>
<comment type="subcellular location">
    <subcellularLocation>
        <location evidence="1">Nucleus</location>
    </subcellularLocation>
</comment>
<feature type="region of interest" description="Disordered" evidence="13">
    <location>
        <begin position="1"/>
        <end position="42"/>
    </location>
</feature>
<dbReference type="InterPro" id="IPR043502">
    <property type="entry name" value="DNA/RNA_pol_sf"/>
</dbReference>
<evidence type="ECO:0000259" key="14">
    <source>
        <dbReference type="Pfam" id="PF00136"/>
    </source>
</evidence>
<evidence type="ECO:0000256" key="10">
    <source>
        <dbReference type="ARBA" id="ARBA00023125"/>
    </source>
</evidence>
<dbReference type="OrthoDB" id="6755010at2759"/>
<dbReference type="GO" id="GO:0006273">
    <property type="term" value="P:lagging strand elongation"/>
    <property type="evidence" value="ECO:0007669"/>
    <property type="project" value="TreeGrafter"/>
</dbReference>
<sequence length="1430" mass="161455">MSSRNGGRSSRRDALEELKKTRAGGKRVMKDDDGQIYDEISESEYKSIVRDRLLRDDFIVEDGAGESGYADNGQDDWLEEGNASGEETDRDTRKSKKGANSRAAKSKSKSKPAPAPVPAAPSINAYRPKVSAEQEEDFMASLLGALDKAPAPSKPSLKRKTSPPMTSDRGSSPDRAYPNLHLEEDYFTSPKKRPRTTGSSSSGMTPTIDRMADMAFNTDSDGADVDYDSFFEDDIDMDVDENGDFKVKPEPEEIVLPKQKARPAPAPAPKEEKDEDIKPRWLSIHEALNVAKEDETIGTLPSSSASKSINIDALESDGALRFFWLDYLEHNGRLYLIGKLKDKKTNLWISCCVTVENLQRNLFALPRERRVEMDEDGDEVETDVIPDEEDVYNDFDLIRQEMKIKTFKGKFVERSYAFGDKDIPRGSAKWLKIVYPFTEPLVPMGACSPNIAKVFGTNTNAFELFVLKRKIMGPCWLEIRNPQIEFKGVSWCRFEATVTIPKDINPVSELEDLSREVPPLTVMSLSLRTIINHHENKREVVCASTRTWHNLQLEDPTPPEKLPCVAQTLIRPLDKFPPGFEAEARANTRGTISPMANERMLLSLLLGSINKADPDIIVGHDFSGASLDVLLHRLRDLKVDHWSRLSRFRRSKWPNIGKQGTNVKFLNGRMLCDLASDGAKSMISSTTWSLTEMCGTHLGLDREDIDPDDTANYLDGSLSGPEKMLKFVHHCELDAHSQMAIASKVQILPLTKQLTNLAGNSWNKTLNGGRAERNEYILLHEFHRLKYIPPDKTFGRKTAAPKVVEDEEGGDGTKKPAKAKRDKYKGGLVFEPKRGLWDKYILVMDFNSLYPSIIQEYNIDFTTVSPIDDEEAAEEKIPEPPSSEEKQGVLPRLIATLVSRRRQVKSLMKDKDVTPAKLKQYDIKQQALKLTANSMYGCLGFEYSRFYARPLAALTTFKGREILTHTRELAESLNLDVVYGDTDSVFVNSGVTDFAEALKISAMFKKAVNDRYRLLEIDLDGVFQRLLLLQKKKYAAIKVEDGTRTSTEVKGLDMKRREYCALSKNVSQYVLERVLSGESTEDVVESIHEYLTTISQNIRAGQIKIDDFIINKRLGKNPEDYPDAKSQPHVQVALRLKAKGTSARTGSVIPYIFCIGEGEESAKSAQADRAKHPDEIRRSEGQLKIDFEYYLAHQILPPIERLCDPIEGTDRSRLAECLGLDPNRYRSIISSDEKQFFALDSQMSDAMRYKDCSPLRVRCRSCQETINFPLIHDRTKPLLKGQGFVCLSCEKAISWVSIQLQVESQIREYISKYYEGWTICDDPTCNNRTRQMGVYGKRCLKAPSGCRGNLTFEYSDTQLYNQLRYFGYLFDGERIVKAVKGSTAEEEIAALVGKHINHLKTLNECVEKHLERCGRRWVDLPAIFSVLKLV</sequence>
<dbReference type="CDD" id="cd05532">
    <property type="entry name" value="POLBc_alpha"/>
    <property type="match status" value="1"/>
</dbReference>
<dbReference type="GO" id="GO:0008270">
    <property type="term" value="F:zinc ion binding"/>
    <property type="evidence" value="ECO:0007669"/>
    <property type="project" value="UniProtKB-KW"/>
</dbReference>
<evidence type="ECO:0000256" key="8">
    <source>
        <dbReference type="ARBA" id="ARBA00022833"/>
    </source>
</evidence>
<evidence type="ECO:0000256" key="11">
    <source>
        <dbReference type="ARBA" id="ARBA00023242"/>
    </source>
</evidence>
<feature type="compositionally biased region" description="Basic and acidic residues" evidence="13">
    <location>
        <begin position="10"/>
        <end position="20"/>
    </location>
</feature>
<keyword evidence="10 12" id="KW-0238">DNA-binding</keyword>
<dbReference type="FunFam" id="3.30.420.10:FF:000036">
    <property type="entry name" value="DNA polymerase"/>
    <property type="match status" value="1"/>
</dbReference>
<comment type="similarity">
    <text evidence="2 12">Belongs to the DNA polymerase type-B family.</text>
</comment>
<dbReference type="Gene3D" id="6.10.10.100">
    <property type="match status" value="1"/>
</dbReference>
<dbReference type="Gene3D" id="1.10.287.690">
    <property type="entry name" value="Helix hairpin bin"/>
    <property type="match status" value="1"/>
</dbReference>
<feature type="domain" description="DNA polymerase alpha catalytic subunit N-terminal" evidence="17">
    <location>
        <begin position="15"/>
        <end position="77"/>
    </location>
</feature>
<dbReference type="GO" id="GO:0003682">
    <property type="term" value="F:chromatin binding"/>
    <property type="evidence" value="ECO:0007669"/>
    <property type="project" value="TreeGrafter"/>
</dbReference>
<feature type="domain" description="DNA-directed DNA polymerase family B exonuclease" evidence="15">
    <location>
        <begin position="453"/>
        <end position="693"/>
    </location>
</feature>
<dbReference type="InterPro" id="IPR042087">
    <property type="entry name" value="DNA_pol_B_thumb"/>
</dbReference>
<evidence type="ECO:0000313" key="19">
    <source>
        <dbReference type="Proteomes" id="UP000298030"/>
    </source>
</evidence>
<dbReference type="PANTHER" id="PTHR45861">
    <property type="entry name" value="DNA POLYMERASE ALPHA CATALYTIC SUBUNIT"/>
    <property type="match status" value="1"/>
</dbReference>
<evidence type="ECO:0000256" key="3">
    <source>
        <dbReference type="ARBA" id="ARBA00022679"/>
    </source>
</evidence>
<evidence type="ECO:0000256" key="1">
    <source>
        <dbReference type="ARBA" id="ARBA00004123"/>
    </source>
</evidence>
<evidence type="ECO:0000259" key="17">
    <source>
        <dbReference type="Pfam" id="PF12254"/>
    </source>
</evidence>
<feature type="compositionally biased region" description="Basic residues" evidence="13">
    <location>
        <begin position="93"/>
        <end position="110"/>
    </location>
</feature>
<evidence type="ECO:0000256" key="6">
    <source>
        <dbReference type="ARBA" id="ARBA00022723"/>
    </source>
</evidence>
<dbReference type="SUPFAM" id="SSF56672">
    <property type="entry name" value="DNA/RNA polymerases"/>
    <property type="match status" value="1"/>
</dbReference>
<proteinExistence type="inferred from homology"/>
<evidence type="ECO:0000256" key="7">
    <source>
        <dbReference type="ARBA" id="ARBA00022771"/>
    </source>
</evidence>
<dbReference type="PANTHER" id="PTHR45861:SF1">
    <property type="entry name" value="DNA POLYMERASE ALPHA CATALYTIC SUBUNIT"/>
    <property type="match status" value="1"/>
</dbReference>
<evidence type="ECO:0000259" key="16">
    <source>
        <dbReference type="Pfam" id="PF08996"/>
    </source>
</evidence>
<dbReference type="Pfam" id="PF03104">
    <property type="entry name" value="DNA_pol_B_exo1"/>
    <property type="match status" value="1"/>
</dbReference>
<dbReference type="GO" id="GO:0005658">
    <property type="term" value="C:alpha DNA polymerase:primase complex"/>
    <property type="evidence" value="ECO:0007669"/>
    <property type="project" value="TreeGrafter"/>
</dbReference>
<dbReference type="Pfam" id="PF00136">
    <property type="entry name" value="DNA_pol_B"/>
    <property type="match status" value="1"/>
</dbReference>
<accession>A0A4Y7TFT5</accession>
<dbReference type="CDD" id="cd05776">
    <property type="entry name" value="DNA_polB_alpha_exo"/>
    <property type="match status" value="1"/>
</dbReference>
<keyword evidence="8" id="KW-0862">Zinc</keyword>
<reference evidence="18 19" key="1">
    <citation type="journal article" date="2019" name="Nat. Ecol. Evol.">
        <title>Megaphylogeny resolves global patterns of mushroom evolution.</title>
        <authorList>
            <person name="Varga T."/>
            <person name="Krizsan K."/>
            <person name="Foldi C."/>
            <person name="Dima B."/>
            <person name="Sanchez-Garcia M."/>
            <person name="Sanchez-Ramirez S."/>
            <person name="Szollosi G.J."/>
            <person name="Szarkandi J.G."/>
            <person name="Papp V."/>
            <person name="Albert L."/>
            <person name="Andreopoulos W."/>
            <person name="Angelini C."/>
            <person name="Antonin V."/>
            <person name="Barry K.W."/>
            <person name="Bougher N.L."/>
            <person name="Buchanan P."/>
            <person name="Buyck B."/>
            <person name="Bense V."/>
            <person name="Catcheside P."/>
            <person name="Chovatia M."/>
            <person name="Cooper J."/>
            <person name="Damon W."/>
            <person name="Desjardin D."/>
            <person name="Finy P."/>
            <person name="Geml J."/>
            <person name="Haridas S."/>
            <person name="Hughes K."/>
            <person name="Justo A."/>
            <person name="Karasinski D."/>
            <person name="Kautmanova I."/>
            <person name="Kiss B."/>
            <person name="Kocsube S."/>
            <person name="Kotiranta H."/>
            <person name="LaButti K.M."/>
            <person name="Lechner B.E."/>
            <person name="Liimatainen K."/>
            <person name="Lipzen A."/>
            <person name="Lukacs Z."/>
            <person name="Mihaltcheva S."/>
            <person name="Morgado L.N."/>
            <person name="Niskanen T."/>
            <person name="Noordeloos M.E."/>
            <person name="Ohm R.A."/>
            <person name="Ortiz-Santana B."/>
            <person name="Ovrebo C."/>
            <person name="Racz N."/>
            <person name="Riley R."/>
            <person name="Savchenko A."/>
            <person name="Shiryaev A."/>
            <person name="Soop K."/>
            <person name="Spirin V."/>
            <person name="Szebenyi C."/>
            <person name="Tomsovsky M."/>
            <person name="Tulloss R.E."/>
            <person name="Uehling J."/>
            <person name="Grigoriev I.V."/>
            <person name="Vagvolgyi C."/>
            <person name="Papp T."/>
            <person name="Martin F.M."/>
            <person name="Miettinen O."/>
            <person name="Hibbett D.S."/>
            <person name="Nagy L.G."/>
        </authorList>
    </citation>
    <scope>NUCLEOTIDE SEQUENCE [LARGE SCALE GENOMIC DNA]</scope>
    <source>
        <strain evidence="18 19">FP101781</strain>
    </source>
</reference>
<protein>
    <recommendedName>
        <fullName evidence="12">DNA polymerase</fullName>
        <ecNumber evidence="12">2.7.7.7</ecNumber>
    </recommendedName>
</protein>
<dbReference type="Gene3D" id="3.30.70.2820">
    <property type="match status" value="1"/>
</dbReference>
<dbReference type="InterPro" id="IPR015088">
    <property type="entry name" value="Znf_DNA-dir_DNA_pol_B_alpha"/>
</dbReference>
<dbReference type="FunFam" id="1.10.132.60:FF:000004">
    <property type="entry name" value="DNA polymerase"/>
    <property type="match status" value="1"/>
</dbReference>
<dbReference type="InterPro" id="IPR012337">
    <property type="entry name" value="RNaseH-like_sf"/>
</dbReference>
<evidence type="ECO:0000256" key="12">
    <source>
        <dbReference type="RuleBase" id="RU000442"/>
    </source>
</evidence>
<dbReference type="GO" id="GO:0000166">
    <property type="term" value="F:nucleotide binding"/>
    <property type="evidence" value="ECO:0007669"/>
    <property type="project" value="InterPro"/>
</dbReference>
<dbReference type="Gene3D" id="3.30.420.10">
    <property type="entry name" value="Ribonuclease H-like superfamily/Ribonuclease H"/>
    <property type="match status" value="1"/>
</dbReference>
<dbReference type="EMBL" id="QPFP01000013">
    <property type="protein sequence ID" value="TEB33043.1"/>
    <property type="molecule type" value="Genomic_DNA"/>
</dbReference>
<keyword evidence="7" id="KW-0863">Zinc-finger</keyword>
<keyword evidence="3 12" id="KW-0808">Transferase</keyword>
<dbReference type="InterPro" id="IPR017964">
    <property type="entry name" value="DNA-dir_DNA_pol_B_CS"/>
</dbReference>
<dbReference type="Gene3D" id="1.10.3200.20">
    <property type="entry name" value="DNA Polymerase alpha, zinc finger"/>
    <property type="match status" value="1"/>
</dbReference>
<dbReference type="Gene3D" id="1.10.132.60">
    <property type="entry name" value="DNA polymerase family B, C-terminal domain"/>
    <property type="match status" value="1"/>
</dbReference>
<evidence type="ECO:0000256" key="2">
    <source>
        <dbReference type="ARBA" id="ARBA00005755"/>
    </source>
</evidence>
<dbReference type="InterPro" id="IPR006133">
    <property type="entry name" value="DNA-dir_DNA_pol_B_exonuc"/>
</dbReference>
<evidence type="ECO:0000256" key="13">
    <source>
        <dbReference type="SAM" id="MobiDB-lite"/>
    </source>
</evidence>
<dbReference type="STRING" id="71717.A0A4Y7TFT5"/>
<dbReference type="InterPro" id="IPR045846">
    <property type="entry name" value="POLBc_alpha"/>
</dbReference>
<dbReference type="InterPro" id="IPR036397">
    <property type="entry name" value="RNaseH_sf"/>
</dbReference>
<keyword evidence="6" id="KW-0479">Metal-binding</keyword>
<dbReference type="SUPFAM" id="SSF53098">
    <property type="entry name" value="Ribonuclease H-like"/>
    <property type="match status" value="1"/>
</dbReference>
<dbReference type="GO" id="GO:0003688">
    <property type="term" value="F:DNA replication origin binding"/>
    <property type="evidence" value="ECO:0007669"/>
    <property type="project" value="TreeGrafter"/>
</dbReference>
<dbReference type="SMART" id="SM00486">
    <property type="entry name" value="POLBc"/>
    <property type="match status" value="1"/>
</dbReference>
<gene>
    <name evidence="18" type="ORF">FA13DRAFT_1730783</name>
</gene>
<dbReference type="PROSITE" id="PS00116">
    <property type="entry name" value="DNA_POLYMERASE_B"/>
    <property type="match status" value="1"/>
</dbReference>
<dbReference type="GO" id="GO:0003697">
    <property type="term" value="F:single-stranded DNA binding"/>
    <property type="evidence" value="ECO:0007669"/>
    <property type="project" value="TreeGrafter"/>
</dbReference>
<feature type="domain" description="DNA-directed DNA polymerase family B multifunctional" evidence="14">
    <location>
        <begin position="761"/>
        <end position="1206"/>
    </location>
</feature>
<evidence type="ECO:0000256" key="5">
    <source>
        <dbReference type="ARBA" id="ARBA00022705"/>
    </source>
</evidence>
<dbReference type="InterPro" id="IPR038256">
    <property type="entry name" value="Pol_alpha_znc_sf"/>
</dbReference>
<keyword evidence="11" id="KW-0539">Nucleus</keyword>
<comment type="catalytic activity">
    <reaction evidence="12">
        <text>DNA(n) + a 2'-deoxyribonucleoside 5'-triphosphate = DNA(n+1) + diphosphate</text>
        <dbReference type="Rhea" id="RHEA:22508"/>
        <dbReference type="Rhea" id="RHEA-COMP:17339"/>
        <dbReference type="Rhea" id="RHEA-COMP:17340"/>
        <dbReference type="ChEBI" id="CHEBI:33019"/>
        <dbReference type="ChEBI" id="CHEBI:61560"/>
        <dbReference type="ChEBI" id="CHEBI:173112"/>
        <dbReference type="EC" id="2.7.7.7"/>
    </reaction>
</comment>
<keyword evidence="19" id="KW-1185">Reference proteome</keyword>
<feature type="domain" description="Zinc finger DNA-directed DNA polymerase family B alpha" evidence="16">
    <location>
        <begin position="1241"/>
        <end position="1424"/>
    </location>
</feature>
<dbReference type="Gene3D" id="2.40.50.730">
    <property type="match status" value="1"/>
</dbReference>
<evidence type="ECO:0000313" key="18">
    <source>
        <dbReference type="EMBL" id="TEB33043.1"/>
    </source>
</evidence>
<dbReference type="GO" id="GO:0003887">
    <property type="term" value="F:DNA-directed DNA polymerase activity"/>
    <property type="evidence" value="ECO:0007669"/>
    <property type="project" value="UniProtKB-KW"/>
</dbReference>
<dbReference type="Gene3D" id="3.90.1600.10">
    <property type="entry name" value="Palm domain of DNA polymerase"/>
    <property type="match status" value="1"/>
</dbReference>
<comment type="caution">
    <text evidence="18">The sequence shown here is derived from an EMBL/GenBank/DDBJ whole genome shotgun (WGS) entry which is preliminary data.</text>
</comment>
<keyword evidence="4 12" id="KW-0548">Nucleotidyltransferase</keyword>
<dbReference type="Proteomes" id="UP000298030">
    <property type="component" value="Unassembled WGS sequence"/>
</dbReference>
<dbReference type="InterPro" id="IPR024647">
    <property type="entry name" value="DNA_pol_a_cat_su_N"/>
</dbReference>
<dbReference type="GO" id="GO:0006272">
    <property type="term" value="P:leading strand elongation"/>
    <property type="evidence" value="ECO:0007669"/>
    <property type="project" value="TreeGrafter"/>
</dbReference>
<dbReference type="InterPro" id="IPR006134">
    <property type="entry name" value="DNA-dir_DNA_pol_B_multi_dom"/>
</dbReference>
<dbReference type="GO" id="GO:1902975">
    <property type="term" value="P:mitotic DNA replication initiation"/>
    <property type="evidence" value="ECO:0007669"/>
    <property type="project" value="InterPro"/>
</dbReference>
<dbReference type="Pfam" id="PF08996">
    <property type="entry name" value="zf-DNA_Pol"/>
    <property type="match status" value="1"/>
</dbReference>
<dbReference type="NCBIfam" id="TIGR00592">
    <property type="entry name" value="pol2"/>
    <property type="match status" value="1"/>
</dbReference>
<feature type="region of interest" description="Disordered" evidence="13">
    <location>
        <begin position="63"/>
        <end position="207"/>
    </location>
</feature>
<dbReference type="FunFam" id="1.10.287.690:FF:000003">
    <property type="entry name" value="DNA polymerase"/>
    <property type="match status" value="1"/>
</dbReference>
<keyword evidence="9 12" id="KW-0239">DNA-directed DNA polymerase</keyword>
<evidence type="ECO:0000259" key="15">
    <source>
        <dbReference type="Pfam" id="PF03104"/>
    </source>
</evidence>
<feature type="compositionally biased region" description="Low complexity" evidence="13">
    <location>
        <begin position="196"/>
        <end position="207"/>
    </location>
</feature>
<dbReference type="EC" id="2.7.7.7" evidence="12"/>
<dbReference type="PRINTS" id="PR00106">
    <property type="entry name" value="DNAPOLB"/>
</dbReference>
<evidence type="ECO:0000256" key="4">
    <source>
        <dbReference type="ARBA" id="ARBA00022695"/>
    </source>
</evidence>